<reference evidence="2 3" key="1">
    <citation type="journal article" date="2015" name="Nature">
        <title>rRNA introns, odd ribosomes, and small enigmatic genomes across a large radiation of phyla.</title>
        <authorList>
            <person name="Brown C.T."/>
            <person name="Hug L.A."/>
            <person name="Thomas B.C."/>
            <person name="Sharon I."/>
            <person name="Castelle C.J."/>
            <person name="Singh A."/>
            <person name="Wilkins M.J."/>
            <person name="Williams K.H."/>
            <person name="Banfield J.F."/>
        </authorList>
    </citation>
    <scope>NUCLEOTIDE SEQUENCE [LARGE SCALE GENOMIC DNA]</scope>
</reference>
<dbReference type="GO" id="GO:0016740">
    <property type="term" value="F:transferase activity"/>
    <property type="evidence" value="ECO:0007669"/>
    <property type="project" value="UniProtKB-KW"/>
</dbReference>
<protein>
    <submittedName>
        <fullName evidence="2">Glycosyl transferase family 2</fullName>
    </submittedName>
</protein>
<name>A0A0G0FWH3_9BACT</name>
<dbReference type="InterPro" id="IPR050256">
    <property type="entry name" value="Glycosyltransferase_2"/>
</dbReference>
<dbReference type="PANTHER" id="PTHR48090">
    <property type="entry name" value="UNDECAPRENYL-PHOSPHATE 4-DEOXY-4-FORMAMIDO-L-ARABINOSE TRANSFERASE-RELATED"/>
    <property type="match status" value="1"/>
</dbReference>
<evidence type="ECO:0000313" key="3">
    <source>
        <dbReference type="Proteomes" id="UP000034508"/>
    </source>
</evidence>
<comment type="caution">
    <text evidence="2">The sequence shown here is derived from an EMBL/GenBank/DDBJ whole genome shotgun (WGS) entry which is preliminary data.</text>
</comment>
<organism evidence="2 3">
    <name type="scientific">Berkelbacteria bacterium GW2011_GWA1_36_9</name>
    <dbReference type="NCBI Taxonomy" id="1618331"/>
    <lineage>
        <taxon>Bacteria</taxon>
        <taxon>Candidatus Berkelbacteria</taxon>
    </lineage>
</organism>
<sequence>MPKLRLPLVSIVIPAMNEAENLSPLLRELKATITSIPDYRFEVIVVNDHSKDRTAEVGRKAGATVLSNRRMPGKGNALITGFEKTKGLTIIMMDADRSHRPEDIPKFLEHLQKGHGLVVGSRTLGGSDEYTALRMLGNVILSTVFRALTGVTTTDVLNGYKAFRRELFDRYRYRCKEFEIEIELMINTLRQGWTIGEFACHERSRGAGEAKSKIVRHGLRFLWAIIKLSAIYRLEKPFARKR</sequence>
<feature type="domain" description="Glycosyltransferase 2-like" evidence="1">
    <location>
        <begin position="10"/>
        <end position="171"/>
    </location>
</feature>
<dbReference type="Gene3D" id="3.90.550.10">
    <property type="entry name" value="Spore Coat Polysaccharide Biosynthesis Protein SpsA, Chain A"/>
    <property type="match status" value="1"/>
</dbReference>
<evidence type="ECO:0000313" key="2">
    <source>
        <dbReference type="EMBL" id="KKQ18180.1"/>
    </source>
</evidence>
<dbReference type="InterPro" id="IPR001173">
    <property type="entry name" value="Glyco_trans_2-like"/>
</dbReference>
<dbReference type="SUPFAM" id="SSF53448">
    <property type="entry name" value="Nucleotide-diphospho-sugar transferases"/>
    <property type="match status" value="1"/>
</dbReference>
<evidence type="ECO:0000259" key="1">
    <source>
        <dbReference type="Pfam" id="PF00535"/>
    </source>
</evidence>
<gene>
    <name evidence="2" type="ORF">US31_C0008G0023</name>
</gene>
<dbReference type="PANTHER" id="PTHR48090:SF7">
    <property type="entry name" value="RFBJ PROTEIN"/>
    <property type="match status" value="1"/>
</dbReference>
<dbReference type="CDD" id="cd04179">
    <property type="entry name" value="DPM_DPG-synthase_like"/>
    <property type="match status" value="1"/>
</dbReference>
<dbReference type="EMBL" id="LBSM01000008">
    <property type="protein sequence ID" value="KKQ18180.1"/>
    <property type="molecule type" value="Genomic_DNA"/>
</dbReference>
<dbReference type="Pfam" id="PF00535">
    <property type="entry name" value="Glycos_transf_2"/>
    <property type="match status" value="1"/>
</dbReference>
<dbReference type="InterPro" id="IPR029044">
    <property type="entry name" value="Nucleotide-diphossugar_trans"/>
</dbReference>
<keyword evidence="2" id="KW-0808">Transferase</keyword>
<dbReference type="AlphaFoldDB" id="A0A0G0FWH3"/>
<accession>A0A0G0FWH3</accession>
<proteinExistence type="predicted"/>
<dbReference type="Proteomes" id="UP000034508">
    <property type="component" value="Unassembled WGS sequence"/>
</dbReference>